<reference evidence="3 4" key="1">
    <citation type="submission" date="2020-08" db="EMBL/GenBank/DDBJ databases">
        <title>Oceanospirillum sp. nov. isolated from marine sediment.</title>
        <authorList>
            <person name="Ji X."/>
        </authorList>
    </citation>
    <scope>NUCLEOTIDE SEQUENCE [LARGE SCALE GENOMIC DNA]</scope>
    <source>
        <strain evidence="3 4">D5</strain>
    </source>
</reference>
<evidence type="ECO:0000256" key="1">
    <source>
        <dbReference type="PROSITE-ProRule" id="PRU00409"/>
    </source>
</evidence>
<evidence type="ECO:0000259" key="2">
    <source>
        <dbReference type="PROSITE" id="PS50975"/>
    </source>
</evidence>
<dbReference type="InterPro" id="IPR011761">
    <property type="entry name" value="ATP-grasp"/>
</dbReference>
<proteinExistence type="predicted"/>
<dbReference type="Gene3D" id="3.30.470.20">
    <property type="entry name" value="ATP-grasp fold, B domain"/>
    <property type="match status" value="1"/>
</dbReference>
<dbReference type="GO" id="GO:0046872">
    <property type="term" value="F:metal ion binding"/>
    <property type="evidence" value="ECO:0007669"/>
    <property type="project" value="InterPro"/>
</dbReference>
<keyword evidence="4" id="KW-1185">Reference proteome</keyword>
<evidence type="ECO:0000313" key="3">
    <source>
        <dbReference type="EMBL" id="MBB1487421.1"/>
    </source>
</evidence>
<dbReference type="SUPFAM" id="SSF56059">
    <property type="entry name" value="Glutathione synthetase ATP-binding domain-like"/>
    <property type="match status" value="1"/>
</dbReference>
<name>A0A839IR74_9GAMM</name>
<dbReference type="GO" id="GO:0005524">
    <property type="term" value="F:ATP binding"/>
    <property type="evidence" value="ECO:0007669"/>
    <property type="project" value="UniProtKB-UniRule"/>
</dbReference>
<organism evidence="3 4">
    <name type="scientific">Oceanospirillum sediminis</name>
    <dbReference type="NCBI Taxonomy" id="2760088"/>
    <lineage>
        <taxon>Bacteria</taxon>
        <taxon>Pseudomonadati</taxon>
        <taxon>Pseudomonadota</taxon>
        <taxon>Gammaproteobacteria</taxon>
        <taxon>Oceanospirillales</taxon>
        <taxon>Oceanospirillaceae</taxon>
        <taxon>Oceanospirillum</taxon>
    </lineage>
</organism>
<dbReference type="InterPro" id="IPR004344">
    <property type="entry name" value="TTL/TTLL_fam"/>
</dbReference>
<gene>
    <name evidence="3" type="ORF">H4O21_12465</name>
</gene>
<dbReference type="EMBL" id="JACJFM010000014">
    <property type="protein sequence ID" value="MBB1487421.1"/>
    <property type="molecule type" value="Genomic_DNA"/>
</dbReference>
<dbReference type="Proteomes" id="UP000565262">
    <property type="component" value="Unassembled WGS sequence"/>
</dbReference>
<feature type="domain" description="ATP-grasp" evidence="2">
    <location>
        <begin position="253"/>
        <end position="300"/>
    </location>
</feature>
<dbReference type="PROSITE" id="PS50975">
    <property type="entry name" value="ATP_GRASP"/>
    <property type="match status" value="1"/>
</dbReference>
<dbReference type="Pfam" id="PF03133">
    <property type="entry name" value="TTL"/>
    <property type="match status" value="1"/>
</dbReference>
<keyword evidence="1" id="KW-0547">Nucleotide-binding</keyword>
<sequence length="311" mass="35449">MAVTEEAQNKPGLQIFVNRASRLFNAAAENIQAELVLSNRNVRFSYWATFYGDNPDARLEDIQLIEDKSISEIENKARVARKLKEKNVTDLFPMTCFSTEEAIEHKDVCSLWFSKPIHLSGGRGIECIPSGQLADYSLPAHSILQAGVSDLFLMEGKKFTGRIYLLIWNKRCYVFDDGFVLLHGPQFDANSDSYDVHVNHAGYEKADSDIEMRLMSSLSDFHLWKKRIDEQAEKLAPIIENQLEASSQNRYLLLGVDLLLQNSGRVQFIEINGIPNFVHTQIVNRQLNIPFFEHSIRLMAGLPATRLRLLF</sequence>
<dbReference type="AlphaFoldDB" id="A0A839IR74"/>
<comment type="caution">
    <text evidence="3">The sequence shown here is derived from an EMBL/GenBank/DDBJ whole genome shotgun (WGS) entry which is preliminary data.</text>
</comment>
<accession>A0A839IR74</accession>
<evidence type="ECO:0000313" key="4">
    <source>
        <dbReference type="Proteomes" id="UP000565262"/>
    </source>
</evidence>
<protein>
    <recommendedName>
        <fullName evidence="2">ATP-grasp domain-containing protein</fullName>
    </recommendedName>
</protein>
<keyword evidence="1" id="KW-0067">ATP-binding</keyword>
<dbReference type="RefSeq" id="WP_182809195.1">
    <property type="nucleotide sequence ID" value="NZ_JACJFM010000014.1"/>
</dbReference>